<dbReference type="OrthoDB" id="1831057at2759"/>
<evidence type="ECO:0000313" key="3">
    <source>
        <dbReference type="Proteomes" id="UP000327157"/>
    </source>
</evidence>
<gene>
    <name evidence="1" type="ORF">D8674_034379</name>
    <name evidence="2" type="ORF">D8674_034470</name>
</gene>
<reference evidence="1 3" key="3">
    <citation type="submission" date="2019-11" db="EMBL/GenBank/DDBJ databases">
        <title>A de novo genome assembly of a pear dwarfing rootstock.</title>
        <authorList>
            <person name="Wang F."/>
            <person name="Wang J."/>
            <person name="Li S."/>
            <person name="Zhang Y."/>
            <person name="Fang M."/>
            <person name="Ma L."/>
            <person name="Zhao Y."/>
            <person name="Jiang S."/>
        </authorList>
    </citation>
    <scope>NUCLEOTIDE SEQUENCE [LARGE SCALE GENOMIC DNA]</scope>
    <source>
        <strain evidence="1">S2</strain>
        <tissue evidence="1">Leaf</tissue>
    </source>
</reference>
<evidence type="ECO:0000313" key="1">
    <source>
        <dbReference type="EMBL" id="KAB2629584.1"/>
    </source>
</evidence>
<reference evidence="1 3" key="1">
    <citation type="submission" date="2019-09" db="EMBL/GenBank/DDBJ databases">
        <authorList>
            <person name="Ou C."/>
        </authorList>
    </citation>
    <scope>NUCLEOTIDE SEQUENCE [LARGE SCALE GENOMIC DNA]</scope>
    <source>
        <strain evidence="1">S2</strain>
        <tissue evidence="1">Leaf</tissue>
    </source>
</reference>
<proteinExistence type="predicted"/>
<dbReference type="EMBL" id="SMOL01000148">
    <property type="protein sequence ID" value="KAB2629584.1"/>
    <property type="molecule type" value="Genomic_DNA"/>
</dbReference>
<comment type="caution">
    <text evidence="1">The sequence shown here is derived from an EMBL/GenBank/DDBJ whole genome shotgun (WGS) entry which is preliminary data.</text>
</comment>
<reference evidence="3" key="2">
    <citation type="submission" date="2019-10" db="EMBL/GenBank/DDBJ databases">
        <title>A de novo genome assembly of a pear dwarfing rootstock.</title>
        <authorList>
            <person name="Wang F."/>
            <person name="Wang J."/>
            <person name="Li S."/>
            <person name="Zhang Y."/>
            <person name="Fang M."/>
            <person name="Ma L."/>
            <person name="Zhao Y."/>
            <person name="Jiang S."/>
        </authorList>
    </citation>
    <scope>NUCLEOTIDE SEQUENCE [LARGE SCALE GENOMIC DNA]</scope>
    <source>
        <strain evidence="2">S2</strain>
        <tissue evidence="2">Leaf</tissue>
    </source>
</reference>
<dbReference type="Proteomes" id="UP000327157">
    <property type="component" value="Chromosome 8"/>
</dbReference>
<organism evidence="1 3">
    <name type="scientific">Pyrus ussuriensis x Pyrus communis</name>
    <dbReference type="NCBI Taxonomy" id="2448454"/>
    <lineage>
        <taxon>Eukaryota</taxon>
        <taxon>Viridiplantae</taxon>
        <taxon>Streptophyta</taxon>
        <taxon>Embryophyta</taxon>
        <taxon>Tracheophyta</taxon>
        <taxon>Spermatophyta</taxon>
        <taxon>Magnoliopsida</taxon>
        <taxon>eudicotyledons</taxon>
        <taxon>Gunneridae</taxon>
        <taxon>Pentapetalae</taxon>
        <taxon>rosids</taxon>
        <taxon>fabids</taxon>
        <taxon>Rosales</taxon>
        <taxon>Rosaceae</taxon>
        <taxon>Amygdaloideae</taxon>
        <taxon>Maleae</taxon>
        <taxon>Pyrus</taxon>
    </lineage>
</organism>
<accession>A0A5N5I1T5</accession>
<protein>
    <submittedName>
        <fullName evidence="1">Formin-like protein 6</fullName>
    </submittedName>
</protein>
<dbReference type="AlphaFoldDB" id="A0A5N5I1T5"/>
<keyword evidence="3" id="KW-1185">Reference proteome</keyword>
<evidence type="ECO:0000313" key="2">
    <source>
        <dbReference type="EMBL" id="KAB2629675.1"/>
    </source>
</evidence>
<dbReference type="EMBL" id="SMOL01000148">
    <property type="protein sequence ID" value="KAB2629675.1"/>
    <property type="molecule type" value="Genomic_DNA"/>
</dbReference>
<name>A0A5N5I1T5_9ROSA</name>
<sequence length="84" mass="9463">MLSGLAFFLYRHRVKHQSESQKLVNGGGPGSQRFADDPRVPPSSFLYIGTIEPSHWWPTAAPSRTKWRSGRRVSEKQGNLRAAL</sequence>